<dbReference type="Pfam" id="PF20842">
    <property type="entry name" value="Rax2_2"/>
    <property type="match status" value="1"/>
</dbReference>
<dbReference type="Pfam" id="PF12768">
    <property type="entry name" value="Rax2"/>
    <property type="match status" value="1"/>
</dbReference>
<dbReference type="InterPro" id="IPR015915">
    <property type="entry name" value="Kelch-typ_b-propeller"/>
</dbReference>
<accession>A0A4Y9YVJ8</accession>
<dbReference type="GO" id="GO:1902929">
    <property type="term" value="C:plasma membrane of growing cell tip"/>
    <property type="evidence" value="ECO:0007669"/>
    <property type="project" value="TreeGrafter"/>
</dbReference>
<proteinExistence type="predicted"/>
<evidence type="ECO:0000256" key="4">
    <source>
        <dbReference type="SAM" id="SignalP"/>
    </source>
</evidence>
<dbReference type="OrthoDB" id="2503993at2759"/>
<comment type="caution">
    <text evidence="6">The sequence shown here is derived from an EMBL/GenBank/DDBJ whole genome shotgun (WGS) entry which is preliminary data.</text>
</comment>
<evidence type="ECO:0000256" key="1">
    <source>
        <dbReference type="ARBA" id="ARBA00022443"/>
    </source>
</evidence>
<dbReference type="SUPFAM" id="SSF50044">
    <property type="entry name" value="SH3-domain"/>
    <property type="match status" value="1"/>
</dbReference>
<keyword evidence="1 2" id="KW-0728">SH3 domain</keyword>
<evidence type="ECO:0000313" key="6">
    <source>
        <dbReference type="EMBL" id="TFY65748.1"/>
    </source>
</evidence>
<dbReference type="STRING" id="205917.A0A4Y9YVJ8"/>
<dbReference type="Proteomes" id="UP000298327">
    <property type="component" value="Unassembled WGS sequence"/>
</dbReference>
<feature type="signal peptide" evidence="4">
    <location>
        <begin position="1"/>
        <end position="18"/>
    </location>
</feature>
<keyword evidence="3" id="KW-0472">Membrane</keyword>
<evidence type="ECO:0000256" key="2">
    <source>
        <dbReference type="PROSITE-ProRule" id="PRU00192"/>
    </source>
</evidence>
<dbReference type="Gene3D" id="2.120.10.80">
    <property type="entry name" value="Kelch-type beta propeller"/>
    <property type="match status" value="1"/>
</dbReference>
<dbReference type="Pfam" id="PF20843">
    <property type="entry name" value="Rax2_3"/>
    <property type="match status" value="1"/>
</dbReference>
<feature type="transmembrane region" description="Helical" evidence="3">
    <location>
        <begin position="1233"/>
        <end position="1264"/>
    </location>
</feature>
<dbReference type="SMART" id="SM00326">
    <property type="entry name" value="SH3"/>
    <property type="match status" value="1"/>
</dbReference>
<keyword evidence="4" id="KW-0732">Signal</keyword>
<dbReference type="Pfam" id="PF00018">
    <property type="entry name" value="SH3_1"/>
    <property type="match status" value="1"/>
</dbReference>
<name>A0A4Y9YVJ8_9AGAM</name>
<evidence type="ECO:0000313" key="7">
    <source>
        <dbReference type="Proteomes" id="UP000298327"/>
    </source>
</evidence>
<dbReference type="CDD" id="cd00174">
    <property type="entry name" value="SH3"/>
    <property type="match status" value="1"/>
</dbReference>
<dbReference type="EMBL" id="SEOQ01000312">
    <property type="protein sequence ID" value="TFY65748.1"/>
    <property type="molecule type" value="Genomic_DNA"/>
</dbReference>
<dbReference type="InterPro" id="IPR048266">
    <property type="entry name" value="Rax2-like_second"/>
</dbReference>
<feature type="chain" id="PRO_5021400050" description="SH3 domain-containing protein" evidence="4">
    <location>
        <begin position="19"/>
        <end position="1422"/>
    </location>
</feature>
<dbReference type="PANTHER" id="PTHR31778:SF2">
    <property type="entry name" value="BUD SITE SELECTION PROTEIN RAX2"/>
    <property type="match status" value="1"/>
</dbReference>
<reference evidence="6 7" key="1">
    <citation type="submission" date="2019-02" db="EMBL/GenBank/DDBJ databases">
        <title>Genome sequencing of the rare red list fungi Dentipellis fragilis.</title>
        <authorList>
            <person name="Buettner E."/>
            <person name="Kellner H."/>
        </authorList>
    </citation>
    <scope>NUCLEOTIDE SEQUENCE [LARGE SCALE GENOMIC DNA]</scope>
    <source>
        <strain evidence="6 7">DSM 105465</strain>
    </source>
</reference>
<keyword evidence="7" id="KW-1185">Reference proteome</keyword>
<dbReference type="PANTHER" id="PTHR31778">
    <property type="entry name" value="BUD SITE SELECTION PROTEIN RAX2"/>
    <property type="match status" value="1"/>
</dbReference>
<keyword evidence="3" id="KW-0812">Transmembrane</keyword>
<keyword evidence="3" id="KW-1133">Transmembrane helix</keyword>
<feature type="domain" description="SH3" evidence="5">
    <location>
        <begin position="1365"/>
        <end position="1422"/>
    </location>
</feature>
<organism evidence="6 7">
    <name type="scientific">Dentipellis fragilis</name>
    <dbReference type="NCBI Taxonomy" id="205917"/>
    <lineage>
        <taxon>Eukaryota</taxon>
        <taxon>Fungi</taxon>
        <taxon>Dikarya</taxon>
        <taxon>Basidiomycota</taxon>
        <taxon>Agaricomycotina</taxon>
        <taxon>Agaricomycetes</taxon>
        <taxon>Russulales</taxon>
        <taxon>Hericiaceae</taxon>
        <taxon>Dentipellis</taxon>
    </lineage>
</organism>
<evidence type="ECO:0000259" key="5">
    <source>
        <dbReference type="PROSITE" id="PS50002"/>
    </source>
</evidence>
<protein>
    <recommendedName>
        <fullName evidence="5">SH3 domain-containing protein</fullName>
    </recommendedName>
</protein>
<dbReference type="InterPro" id="IPR024982">
    <property type="entry name" value="Rax2-like_C"/>
</dbReference>
<dbReference type="PROSITE" id="PS50002">
    <property type="entry name" value="SH3"/>
    <property type="match status" value="1"/>
</dbReference>
<gene>
    <name evidence="6" type="ORF">EVG20_g5344</name>
</gene>
<dbReference type="InterPro" id="IPR036028">
    <property type="entry name" value="SH3-like_dom_sf"/>
</dbReference>
<dbReference type="InterPro" id="IPR001452">
    <property type="entry name" value="SH3_domain"/>
</dbReference>
<evidence type="ECO:0000256" key="3">
    <source>
        <dbReference type="SAM" id="Phobius"/>
    </source>
</evidence>
<dbReference type="InterPro" id="IPR048265">
    <property type="entry name" value="Rax2-like_third"/>
</dbReference>
<dbReference type="SUPFAM" id="SSF50965">
    <property type="entry name" value="Galactose oxidase, central domain"/>
    <property type="match status" value="2"/>
</dbReference>
<sequence>MLSWLPIAVLLFCDVALASLPLVDFDRMGKVGLAGAFAGLDLFNDSSSSVSFDPTTATLMSRSPEGALTRLGATNAGGRILAGCALGDTFYFAGSFSSIEGSSASNVASYQSGSFSSLGSNGPNGAVNALYCDSKNNKVWAGGHFTSPGPSVAVWDTKASSWSAAPFDGLAGAGAEVLSITTNSSQSSLFFAGSFITSFQGNGSALNTTNNPNVPFSQGATPFSSSLVPIPLGKAEIEGAPSSSDSSFSNIENILCPSGADGPGNTWLASDGSSAQITVRTFQSISASGIRLGNTFLNGRGTTAFTVTSIPDNTVQQLHYVDPSTGQNQTCTSNCPLSTNSGIPYQDFTFDNARSLTGVQVTLASWQGAGPGLHLLQLLSSGAFASAVDSQNGQSCFAPAASNTSRTGTWTELDANTNIAATQQSVLVSTVAVGTSPAQGPSFTWMPYVSASGIYTINLLVPGCTDFQDCALRTSVKVTVFPGGGQPPTVTTVSQQNQNDAAQQIYSGPVIPSSPDFVTTITMTLADSPAGNGQNGNYRLVADRVQLILDSANTTGSTNGGGASGSGAGRNGFGFFEWPLSSSSNVNATGTLANSSETALDAIASNLLSGMGGSSALTSSSSSAVAAVAHHPSGAIFLGGTFGLSSPKASNIVMYKNGALAALSNGGLNGPVTSLVLDGDKLFVGGSFSDTLAGSNSGSLRSIAMYDVSQDKWSPLLAGVNGAVTSLSFDNNQVQVVGNFTTLLNSAGSTAGLESSGMAVWDAGNGTWVNSGGFLVGSMTFVGNGTAPSKGQQQMQFVAGSVSSVLQFGASGFVMLQNAKNGGLPEVTPLGVKLDDVDVAAAPTKRRRATHTRRGPSAWVSHIRMPKIFSRQSTSTLVPLPPAPPAPAPAVLAGAFWTNSSSSHEVAIIGGNFSFNSGSTIAESLAFYDSASGTLTPIQGSQINGTVRTLLVDGDLLFVGGEFTLPGTNVNGLAVYDLTQQAWTVDGLQPLQPASGASVVVRSLTVSQAKSKVVIVAGSFAQAGSLPCRAICTYDATSKQWNALGSGIQGDVASVAYAGNDQDLLIAAGSISLSGNGANNVVQFSFSNSSWNALGDGSQLAGPVTAVEVNNGNASSVFAAGRSSDSASSFLAFWNGAAWASLGSTLQGATNVSQLTMVPLQDTHSANGVIEQDRMLLVSGHLSDSSFGNASSALFDGQNFIPYFISASSAGSPGTVSSLFHSLSSFSFSQRHLLATGIVILISIAISAGVVFLLVLIGILWTLFSRRDDALNNKFDPAEVDDDDSSAHQRPSSLLAHINAATRTTILGSQSPFNQFNAEKEEAAGAGGGASSVGHGDPFSGPDASNYLRAETPSDAIVGMGMEDDQGRPARARYSFDGSGEGEMPLAVGQEVEVLDDRDHSWWYARDARTGQEGVVPSAYLY</sequence>
<dbReference type="InterPro" id="IPR011043">
    <property type="entry name" value="Gal_Oxase/kelch_b-propeller"/>
</dbReference>
<dbReference type="Gene3D" id="2.30.30.40">
    <property type="entry name" value="SH3 Domains"/>
    <property type="match status" value="1"/>
</dbReference>